<name>A0ABW7RDU5_9ACTN</name>
<accession>A0ABW7RDU5</accession>
<evidence type="ECO:0000313" key="1">
    <source>
        <dbReference type="EMBL" id="MFH8586231.1"/>
    </source>
</evidence>
<gene>
    <name evidence="1" type="ORF">ACH4GP_17755</name>
</gene>
<dbReference type="RefSeq" id="WP_367432577.1">
    <property type="nucleotide sequence ID" value="NZ_CP108413.1"/>
</dbReference>
<protein>
    <submittedName>
        <fullName evidence="1">Uncharacterized protein</fullName>
    </submittedName>
</protein>
<dbReference type="Proteomes" id="UP001610990">
    <property type="component" value="Unassembled WGS sequence"/>
</dbReference>
<reference evidence="1 2" key="1">
    <citation type="submission" date="2024-10" db="EMBL/GenBank/DDBJ databases">
        <title>The Natural Products Discovery Center: Release of the First 8490 Sequenced Strains for Exploring Actinobacteria Biosynthetic Diversity.</title>
        <authorList>
            <person name="Kalkreuter E."/>
            <person name="Kautsar S.A."/>
            <person name="Yang D."/>
            <person name="Bader C.D."/>
            <person name="Teijaro C.N."/>
            <person name="Fluegel L."/>
            <person name="Davis C.M."/>
            <person name="Simpson J.R."/>
            <person name="Lauterbach L."/>
            <person name="Steele A.D."/>
            <person name="Gui C."/>
            <person name="Meng S."/>
            <person name="Li G."/>
            <person name="Viehrig K."/>
            <person name="Ye F."/>
            <person name="Su P."/>
            <person name="Kiefer A.F."/>
            <person name="Nichols A."/>
            <person name="Cepeda A.J."/>
            <person name="Yan W."/>
            <person name="Fan B."/>
            <person name="Jiang Y."/>
            <person name="Adhikari A."/>
            <person name="Zheng C.-J."/>
            <person name="Schuster L."/>
            <person name="Cowan T.M."/>
            <person name="Smanski M.J."/>
            <person name="Chevrette M.G."/>
            <person name="De Carvalho L.P.S."/>
            <person name="Shen B."/>
        </authorList>
    </citation>
    <scope>NUCLEOTIDE SEQUENCE [LARGE SCALE GENOMIC DNA]</scope>
    <source>
        <strain evidence="1 2">NPDC018013</strain>
    </source>
</reference>
<proteinExistence type="predicted"/>
<keyword evidence="2" id="KW-1185">Reference proteome</keyword>
<dbReference type="EMBL" id="JBIRGH010000009">
    <property type="protein sequence ID" value="MFH8586231.1"/>
    <property type="molecule type" value="Genomic_DNA"/>
</dbReference>
<comment type="caution">
    <text evidence="1">The sequence shown here is derived from an EMBL/GenBank/DDBJ whole genome shotgun (WGS) entry which is preliminary data.</text>
</comment>
<evidence type="ECO:0000313" key="2">
    <source>
        <dbReference type="Proteomes" id="UP001610990"/>
    </source>
</evidence>
<sequence>MVAELKRILTAHKGESPVRLRLGTPGRTVVYELGFLVDPASLASDVKGAFGPGVWLGVT</sequence>
<organism evidence="1 2">
    <name type="scientific">Streptomyces celluloflavus</name>
    <dbReference type="NCBI Taxonomy" id="58344"/>
    <lineage>
        <taxon>Bacteria</taxon>
        <taxon>Bacillati</taxon>
        <taxon>Actinomycetota</taxon>
        <taxon>Actinomycetes</taxon>
        <taxon>Kitasatosporales</taxon>
        <taxon>Streptomycetaceae</taxon>
        <taxon>Streptomyces</taxon>
    </lineage>
</organism>